<dbReference type="AlphaFoldDB" id="A0A5B0MCD5"/>
<keyword evidence="3" id="KW-1185">Reference proteome</keyword>
<proteinExistence type="predicted"/>
<reference evidence="2 3" key="1">
    <citation type="submission" date="2019-05" db="EMBL/GenBank/DDBJ databases">
        <title>Emergence of the Ug99 lineage of the wheat stem rust pathogen through somatic hybridization.</title>
        <authorList>
            <person name="Li F."/>
            <person name="Upadhyaya N.M."/>
            <person name="Sperschneider J."/>
            <person name="Matny O."/>
            <person name="Nguyen-Phuc H."/>
            <person name="Mago R."/>
            <person name="Raley C."/>
            <person name="Miller M.E."/>
            <person name="Silverstein K.A.T."/>
            <person name="Henningsen E."/>
            <person name="Hirsch C.D."/>
            <person name="Visser B."/>
            <person name="Pretorius Z.A."/>
            <person name="Steffenson B.J."/>
            <person name="Schwessinger B."/>
            <person name="Dodds P.N."/>
            <person name="Figueroa M."/>
        </authorList>
    </citation>
    <scope>NUCLEOTIDE SEQUENCE [LARGE SCALE GENOMIC DNA]</scope>
    <source>
        <strain evidence="2">21-0</strain>
    </source>
</reference>
<feature type="compositionally biased region" description="Polar residues" evidence="1">
    <location>
        <begin position="9"/>
        <end position="30"/>
    </location>
</feature>
<sequence length="92" mass="10050">MSPGGCPQQAANSNHHQSETNLTAAPSNSPSLFRSLQNSTVDSSLILIPHSIIEFNLTHPLHILKTHPSLKNSCQLCQAVPQIINLYSHRLC</sequence>
<gene>
    <name evidence="2" type="ORF">PGT21_022017</name>
</gene>
<dbReference type="Proteomes" id="UP000324748">
    <property type="component" value="Unassembled WGS sequence"/>
</dbReference>
<evidence type="ECO:0000313" key="2">
    <source>
        <dbReference type="EMBL" id="KAA1073670.1"/>
    </source>
</evidence>
<organism evidence="2 3">
    <name type="scientific">Puccinia graminis f. sp. tritici</name>
    <dbReference type="NCBI Taxonomy" id="56615"/>
    <lineage>
        <taxon>Eukaryota</taxon>
        <taxon>Fungi</taxon>
        <taxon>Dikarya</taxon>
        <taxon>Basidiomycota</taxon>
        <taxon>Pucciniomycotina</taxon>
        <taxon>Pucciniomycetes</taxon>
        <taxon>Pucciniales</taxon>
        <taxon>Pucciniaceae</taxon>
        <taxon>Puccinia</taxon>
    </lineage>
</organism>
<name>A0A5B0MCD5_PUCGR</name>
<feature type="region of interest" description="Disordered" evidence="1">
    <location>
        <begin position="1"/>
        <end position="30"/>
    </location>
</feature>
<protein>
    <submittedName>
        <fullName evidence="2">Uncharacterized protein</fullName>
    </submittedName>
</protein>
<evidence type="ECO:0000313" key="3">
    <source>
        <dbReference type="Proteomes" id="UP000324748"/>
    </source>
</evidence>
<accession>A0A5B0MCD5</accession>
<evidence type="ECO:0000256" key="1">
    <source>
        <dbReference type="SAM" id="MobiDB-lite"/>
    </source>
</evidence>
<dbReference type="EMBL" id="VSWC01000158">
    <property type="protein sequence ID" value="KAA1073670.1"/>
    <property type="molecule type" value="Genomic_DNA"/>
</dbReference>
<comment type="caution">
    <text evidence="2">The sequence shown here is derived from an EMBL/GenBank/DDBJ whole genome shotgun (WGS) entry which is preliminary data.</text>
</comment>